<keyword evidence="2" id="KW-1185">Reference proteome</keyword>
<proteinExistence type="predicted"/>
<protein>
    <recommendedName>
        <fullName evidence="3">Transposon-encoded protein TnpW</fullName>
    </recommendedName>
</protein>
<sequence length="67" mass="7501">MRPQHRTKTSKEPVASYKEVRIGKTLYRVTSVFSGEKDLGRTLEQLAVRRAMTELDAPATAQPCHAS</sequence>
<dbReference type="Proteomes" id="UP000649826">
    <property type="component" value="Unassembled WGS sequence"/>
</dbReference>
<reference evidence="1 2" key="1">
    <citation type="submission" date="2020-08" db="EMBL/GenBank/DDBJ databases">
        <title>Genome public.</title>
        <authorList>
            <person name="Liu C."/>
            <person name="Sun Q."/>
        </authorList>
    </citation>
    <scope>NUCLEOTIDE SEQUENCE [LARGE SCALE GENOMIC DNA]</scope>
    <source>
        <strain evidence="1 2">M29</strain>
    </source>
</reference>
<comment type="caution">
    <text evidence="1">The sequence shown here is derived from an EMBL/GenBank/DDBJ whole genome shotgun (WGS) entry which is preliminary data.</text>
</comment>
<dbReference type="EMBL" id="JACOQG010000023">
    <property type="protein sequence ID" value="MBC5780522.1"/>
    <property type="molecule type" value="Genomic_DNA"/>
</dbReference>
<organism evidence="1 2">
    <name type="scientific">Blautia difficilis</name>
    <dbReference type="NCBI Taxonomy" id="2763027"/>
    <lineage>
        <taxon>Bacteria</taxon>
        <taxon>Bacillati</taxon>
        <taxon>Bacillota</taxon>
        <taxon>Clostridia</taxon>
        <taxon>Lachnospirales</taxon>
        <taxon>Lachnospiraceae</taxon>
        <taxon>Blautia</taxon>
    </lineage>
</organism>
<evidence type="ECO:0008006" key="3">
    <source>
        <dbReference type="Google" id="ProtNLM"/>
    </source>
</evidence>
<evidence type="ECO:0000313" key="1">
    <source>
        <dbReference type="EMBL" id="MBC5780522.1"/>
    </source>
</evidence>
<name>A0ABR7IKL8_9FIRM</name>
<accession>A0ABR7IKL8</accession>
<gene>
    <name evidence="1" type="ORF">H8Z82_12850</name>
</gene>
<evidence type="ECO:0000313" key="2">
    <source>
        <dbReference type="Proteomes" id="UP000649826"/>
    </source>
</evidence>